<accession>A0A8C0RCX6</accession>
<dbReference type="GO" id="GO:0016020">
    <property type="term" value="C:membrane"/>
    <property type="evidence" value="ECO:0007669"/>
    <property type="project" value="InterPro"/>
</dbReference>
<dbReference type="GO" id="GO:0006955">
    <property type="term" value="P:immune response"/>
    <property type="evidence" value="ECO:0007669"/>
    <property type="project" value="InterPro"/>
</dbReference>
<gene>
    <name evidence="2" type="primary">LST1</name>
</gene>
<dbReference type="AlphaFoldDB" id="A0A8C0RCX6"/>
<organism evidence="3 5">
    <name type="scientific">Canis lupus familiaris</name>
    <name type="common">Dog</name>
    <name type="synonym">Canis familiaris</name>
    <dbReference type="NCBI Taxonomy" id="9615"/>
    <lineage>
        <taxon>Eukaryota</taxon>
        <taxon>Metazoa</taxon>
        <taxon>Chordata</taxon>
        <taxon>Craniata</taxon>
        <taxon>Vertebrata</taxon>
        <taxon>Euteleostomi</taxon>
        <taxon>Mammalia</taxon>
        <taxon>Eutheria</taxon>
        <taxon>Laurasiatheria</taxon>
        <taxon>Carnivora</taxon>
        <taxon>Caniformia</taxon>
        <taxon>Canidae</taxon>
        <taxon>Canis</taxon>
    </lineage>
</organism>
<reference evidence="3" key="3">
    <citation type="submission" date="2025-05" db="UniProtKB">
        <authorList>
            <consortium name="Ensembl"/>
        </authorList>
    </citation>
    <scope>IDENTIFICATION</scope>
</reference>
<sequence length="59" mass="6312">MTVCEKWREGLCTYGSLGLGGLLLLAVLILSACLCRLHRKGPALRARAPLRISAAHALP</sequence>
<dbReference type="Pfam" id="PF05083">
    <property type="entry name" value="LST1"/>
    <property type="match status" value="1"/>
</dbReference>
<proteinExistence type="predicted"/>
<dbReference type="Ensembl" id="ENSCAFT00000036585.4">
    <property type="protein sequence ID" value="ENSCAFP00000031985.3"/>
    <property type="gene ID" value="ENSCAFG00000023691.4"/>
</dbReference>
<dbReference type="PROSITE" id="PS51257">
    <property type="entry name" value="PROKAR_LIPOPROTEIN"/>
    <property type="match status" value="1"/>
</dbReference>
<keyword evidence="1" id="KW-0472">Membrane</keyword>
<evidence type="ECO:0000313" key="4">
    <source>
        <dbReference type="Proteomes" id="UP000002254"/>
    </source>
</evidence>
<evidence type="ECO:0000313" key="2">
    <source>
        <dbReference type="Ensembl" id="ENSCAFP00000031985.3"/>
    </source>
</evidence>
<evidence type="ECO:0000256" key="1">
    <source>
        <dbReference type="SAM" id="Phobius"/>
    </source>
</evidence>
<protein>
    <submittedName>
        <fullName evidence="3">Leukocyte specific transcript 1</fullName>
    </submittedName>
</protein>
<evidence type="ECO:0000313" key="5">
    <source>
        <dbReference type="Proteomes" id="UP000694429"/>
    </source>
</evidence>
<dbReference type="Ensembl" id="ENSCAFT00030009144.1">
    <property type="protein sequence ID" value="ENSCAFP00030008026.1"/>
    <property type="gene ID" value="ENSCAFG00030004929.1"/>
</dbReference>
<dbReference type="InterPro" id="IPR007775">
    <property type="entry name" value="Leukocyte-sp_tscrpt_1_LST1"/>
</dbReference>
<evidence type="ECO:0000313" key="3">
    <source>
        <dbReference type="Ensembl" id="ENSCAFP00030008026.1"/>
    </source>
</evidence>
<keyword evidence="1" id="KW-1133">Transmembrane helix</keyword>
<reference evidence="2 4" key="1">
    <citation type="journal article" date="2005" name="Nature">
        <title>Genome sequence, comparative analysis and haplotype structure of the domestic dog.</title>
        <authorList>
            <consortium name="Broad Sequencing Platform"/>
            <person name="Lindblad-Toh K."/>
            <person name="Wade C.M."/>
            <person name="Mikkelsen T.S."/>
            <person name="Karlsson E.K."/>
            <person name="Jaffe D.B."/>
            <person name="Kamal M."/>
            <person name="Clamp M."/>
            <person name="Chang J.L."/>
            <person name="Kulbokas E.J. III"/>
            <person name="Zody M.C."/>
            <person name="Mauceli E."/>
            <person name="Xie X."/>
            <person name="Breen M."/>
            <person name="Wayne R.K."/>
            <person name="Ostrander E.A."/>
            <person name="Ponting C.P."/>
            <person name="Galibert F."/>
            <person name="Smith D.R."/>
            <person name="DeJong P.J."/>
            <person name="Kirkness E."/>
            <person name="Alvarez P."/>
            <person name="Biagi T."/>
            <person name="Brockman W."/>
            <person name="Butler J."/>
            <person name="Chin C.W."/>
            <person name="Cook A."/>
            <person name="Cuff J."/>
            <person name="Daly M.J."/>
            <person name="DeCaprio D."/>
            <person name="Gnerre S."/>
            <person name="Grabherr M."/>
            <person name="Kellis M."/>
            <person name="Kleber M."/>
            <person name="Bardeleben C."/>
            <person name="Goodstadt L."/>
            <person name="Heger A."/>
            <person name="Hitte C."/>
            <person name="Kim L."/>
            <person name="Koepfli K.P."/>
            <person name="Parker H.G."/>
            <person name="Pollinger J.P."/>
            <person name="Searle S.M."/>
            <person name="Sutter N.B."/>
            <person name="Thomas R."/>
            <person name="Webber C."/>
            <person name="Baldwin J."/>
            <person name="Abebe A."/>
            <person name="Abouelleil A."/>
            <person name="Aftuck L."/>
            <person name="Ait-Zahra M."/>
            <person name="Aldredge T."/>
            <person name="Allen N."/>
            <person name="An P."/>
            <person name="Anderson S."/>
            <person name="Antoine C."/>
            <person name="Arachchi H."/>
            <person name="Aslam A."/>
            <person name="Ayotte L."/>
            <person name="Bachantsang P."/>
            <person name="Barry A."/>
            <person name="Bayul T."/>
            <person name="Benamara M."/>
            <person name="Berlin A."/>
            <person name="Bessette D."/>
            <person name="Blitshteyn B."/>
            <person name="Bloom T."/>
            <person name="Blye J."/>
            <person name="Boguslavskiy L."/>
            <person name="Bonnet C."/>
            <person name="Boukhgalter B."/>
            <person name="Brown A."/>
            <person name="Cahill P."/>
            <person name="Calixte N."/>
            <person name="Camarata J."/>
            <person name="Cheshatsang Y."/>
            <person name="Chu J."/>
            <person name="Citroen M."/>
            <person name="Collymore A."/>
            <person name="Cooke P."/>
            <person name="Dawoe T."/>
            <person name="Daza R."/>
            <person name="Decktor K."/>
            <person name="DeGray S."/>
            <person name="Dhargay N."/>
            <person name="Dooley K."/>
            <person name="Dooley K."/>
            <person name="Dorje P."/>
            <person name="Dorjee K."/>
            <person name="Dorris L."/>
            <person name="Duffey N."/>
            <person name="Dupes A."/>
            <person name="Egbiremolen O."/>
            <person name="Elong R."/>
            <person name="Falk J."/>
            <person name="Farina A."/>
            <person name="Faro S."/>
            <person name="Ferguson D."/>
            <person name="Ferreira P."/>
            <person name="Fisher S."/>
            <person name="FitzGerald M."/>
            <person name="Foley K."/>
            <person name="Foley C."/>
            <person name="Franke A."/>
            <person name="Friedrich D."/>
            <person name="Gage D."/>
            <person name="Garber M."/>
            <person name="Gearin G."/>
            <person name="Giannoukos G."/>
            <person name="Goode T."/>
            <person name="Goyette A."/>
            <person name="Graham J."/>
            <person name="Grandbois E."/>
            <person name="Gyaltsen K."/>
            <person name="Hafez N."/>
            <person name="Hagopian D."/>
            <person name="Hagos B."/>
            <person name="Hall J."/>
            <person name="Healy C."/>
            <person name="Hegarty R."/>
            <person name="Honan T."/>
            <person name="Horn A."/>
            <person name="Houde N."/>
            <person name="Hughes L."/>
            <person name="Hunnicutt L."/>
            <person name="Husby M."/>
            <person name="Jester B."/>
            <person name="Jones C."/>
            <person name="Kamat A."/>
            <person name="Kanga B."/>
            <person name="Kells C."/>
            <person name="Khazanovich D."/>
            <person name="Kieu A.C."/>
            <person name="Kisner P."/>
            <person name="Kumar M."/>
            <person name="Lance K."/>
            <person name="Landers T."/>
            <person name="Lara M."/>
            <person name="Lee W."/>
            <person name="Leger J.P."/>
            <person name="Lennon N."/>
            <person name="Leuper L."/>
            <person name="LeVine S."/>
            <person name="Liu J."/>
            <person name="Liu X."/>
            <person name="Lokyitsang Y."/>
            <person name="Lokyitsang T."/>
            <person name="Lui A."/>
            <person name="Macdonald J."/>
            <person name="Major J."/>
            <person name="Marabella R."/>
            <person name="Maru K."/>
            <person name="Matthews C."/>
            <person name="McDonough S."/>
            <person name="Mehta T."/>
            <person name="Meldrim J."/>
            <person name="Melnikov A."/>
            <person name="Meneus L."/>
            <person name="Mihalev A."/>
            <person name="Mihova T."/>
            <person name="Miller K."/>
            <person name="Mittelman R."/>
            <person name="Mlenga V."/>
            <person name="Mulrain L."/>
            <person name="Munson G."/>
            <person name="Navidi A."/>
            <person name="Naylor J."/>
            <person name="Nguyen T."/>
            <person name="Nguyen N."/>
            <person name="Nguyen C."/>
            <person name="Nguyen T."/>
            <person name="Nicol R."/>
            <person name="Norbu N."/>
            <person name="Norbu C."/>
            <person name="Novod N."/>
            <person name="Nyima T."/>
            <person name="Olandt P."/>
            <person name="O'Neill B."/>
            <person name="O'Neill K."/>
            <person name="Osman S."/>
            <person name="Oyono L."/>
            <person name="Patti C."/>
            <person name="Perrin D."/>
            <person name="Phunkhang P."/>
            <person name="Pierre F."/>
            <person name="Priest M."/>
            <person name="Rachupka A."/>
            <person name="Raghuraman S."/>
            <person name="Rameau R."/>
            <person name="Ray V."/>
            <person name="Raymond C."/>
            <person name="Rege F."/>
            <person name="Rise C."/>
            <person name="Rogers J."/>
            <person name="Rogov P."/>
            <person name="Sahalie J."/>
            <person name="Settipalli S."/>
            <person name="Sharpe T."/>
            <person name="Shea T."/>
            <person name="Sheehan M."/>
            <person name="Sherpa N."/>
            <person name="Shi J."/>
            <person name="Shih D."/>
            <person name="Sloan J."/>
            <person name="Smith C."/>
            <person name="Sparrow T."/>
            <person name="Stalker J."/>
            <person name="Stange-Thomann N."/>
            <person name="Stavropoulos S."/>
            <person name="Stone C."/>
            <person name="Stone S."/>
            <person name="Sykes S."/>
            <person name="Tchuinga P."/>
            <person name="Tenzing P."/>
            <person name="Tesfaye S."/>
            <person name="Thoulutsang D."/>
            <person name="Thoulutsang Y."/>
            <person name="Topham K."/>
            <person name="Topping I."/>
            <person name="Tsamla T."/>
            <person name="Vassiliev H."/>
            <person name="Venkataraman V."/>
            <person name="Vo A."/>
            <person name="Wangchuk T."/>
            <person name="Wangdi T."/>
            <person name="Weiand M."/>
            <person name="Wilkinson J."/>
            <person name="Wilson A."/>
            <person name="Yadav S."/>
            <person name="Yang S."/>
            <person name="Yang X."/>
            <person name="Young G."/>
            <person name="Yu Q."/>
            <person name="Zainoun J."/>
            <person name="Zembek L."/>
            <person name="Zimmer A."/>
            <person name="Lander E.S."/>
        </authorList>
    </citation>
    <scope>NUCLEOTIDE SEQUENCE [LARGE SCALE GENOMIC DNA]</scope>
    <source>
        <strain evidence="2">Boxer</strain>
    </source>
</reference>
<dbReference type="OrthoDB" id="9825938at2759"/>
<dbReference type="Proteomes" id="UP000694429">
    <property type="component" value="Chromosome 12"/>
</dbReference>
<name>A0A8C0RCX6_CANLF</name>
<keyword evidence="1" id="KW-0812">Transmembrane</keyword>
<reference evidence="3" key="2">
    <citation type="submission" date="2019-03" db="EMBL/GenBank/DDBJ databases">
        <authorList>
            <person name="Warren W.C."/>
            <person name="Johnson G.S."/>
        </authorList>
    </citation>
    <scope>NUCLEOTIDE SEQUENCE [LARGE SCALE GENOMIC DNA]</scope>
    <source>
        <strain evidence="3">Basenji</strain>
    </source>
</reference>
<dbReference type="GO" id="GO:0000902">
    <property type="term" value="P:cell morphogenesis"/>
    <property type="evidence" value="ECO:0007669"/>
    <property type="project" value="InterPro"/>
</dbReference>
<dbReference type="Proteomes" id="UP000002254">
    <property type="component" value="Chromosome 12"/>
</dbReference>
<feature type="transmembrane region" description="Helical" evidence="1">
    <location>
        <begin position="17"/>
        <end position="37"/>
    </location>
</feature>